<sequence length="223" mass="25060">MYANVQILEVKNHQNLRFLPASDYGFARSLWQAPLALAEILPAALCFPVLFSTEAQVNALALLGKEHNQFVSEQNQWLASYVPVHVQRYPFVLGREKTASDFLLMADMDAPQFKSQQGEAIFDASGKLNAHFQPVVKLMLEFEAGRQSSVLQLLAEKEVLVPRSLFKRVGEQQVAIGQYRVVDQDKLAALDDATLATWTRNGLMRLIDAHLLSLRHLDVMLQA</sequence>
<reference evidence="1 2" key="1">
    <citation type="submission" date="2021-04" db="EMBL/GenBank/DDBJ databases">
        <title>novel species isolated from subtropical streams in China.</title>
        <authorList>
            <person name="Lu H."/>
        </authorList>
    </citation>
    <scope>NUCLEOTIDE SEQUENCE [LARGE SCALE GENOMIC DNA]</scope>
    <source>
        <strain evidence="1 2">BYS107W</strain>
    </source>
</reference>
<gene>
    <name evidence="1" type="ORF">KDM92_15495</name>
</gene>
<dbReference type="AlphaFoldDB" id="A0A941DHF9"/>
<dbReference type="RefSeq" id="WP_212685350.1">
    <property type="nucleotide sequence ID" value="NZ_JAGSPM010000010.1"/>
</dbReference>
<organism evidence="1 2">
    <name type="scientific">Undibacterium baiyunense</name>
    <dbReference type="NCBI Taxonomy" id="2828731"/>
    <lineage>
        <taxon>Bacteria</taxon>
        <taxon>Pseudomonadati</taxon>
        <taxon>Pseudomonadota</taxon>
        <taxon>Betaproteobacteria</taxon>
        <taxon>Burkholderiales</taxon>
        <taxon>Oxalobacteraceae</taxon>
        <taxon>Undibacterium</taxon>
    </lineage>
</organism>
<keyword evidence="2" id="KW-1185">Reference proteome</keyword>
<accession>A0A941DHF9</accession>
<name>A0A941DHF9_9BURK</name>
<dbReference type="Proteomes" id="UP000680158">
    <property type="component" value="Unassembled WGS sequence"/>
</dbReference>
<protein>
    <submittedName>
        <fullName evidence="1">SapC family protein</fullName>
    </submittedName>
</protein>
<comment type="caution">
    <text evidence="1">The sequence shown here is derived from an EMBL/GenBank/DDBJ whole genome shotgun (WGS) entry which is preliminary data.</text>
</comment>
<dbReference type="Pfam" id="PF07277">
    <property type="entry name" value="SapC"/>
    <property type="match status" value="1"/>
</dbReference>
<proteinExistence type="predicted"/>
<dbReference type="InterPro" id="IPR010836">
    <property type="entry name" value="SapC"/>
</dbReference>
<evidence type="ECO:0000313" key="2">
    <source>
        <dbReference type="Proteomes" id="UP000680158"/>
    </source>
</evidence>
<evidence type="ECO:0000313" key="1">
    <source>
        <dbReference type="EMBL" id="MBR7747991.1"/>
    </source>
</evidence>
<dbReference type="EMBL" id="JAGSPM010000010">
    <property type="protein sequence ID" value="MBR7747991.1"/>
    <property type="molecule type" value="Genomic_DNA"/>
</dbReference>